<dbReference type="OrthoDB" id="5368161at2759"/>
<evidence type="ECO:0000313" key="2">
    <source>
        <dbReference type="EMBL" id="KAJ4339618.1"/>
    </source>
</evidence>
<keyword evidence="3" id="KW-1185">Reference proteome</keyword>
<proteinExistence type="predicted"/>
<sequence length="504" mass="56466">MVHTALLLPEVVAGILNAGSEETGLLYNCLLVNHLFLEEARRILWSKCDSTSGVHPDIEDLGAMILRDDIGPERAQIYANLIRDTSFHYGNSQSNHSYIDQTSWHTVLCQLKFPQLMSVWFLETDHGVTLNTEDVILHYAQSSLRKLCVDACGPLSDSFFNRMAGLCSRLDYLRLGPSRVTASPAAVVRMLEKMPNIDSLDLERGFENIVSSEMLQVIASYPALNQAVLPYVQDDFLLALQSDPDIYLFPKLRYLYIGATAESLRLYHRVAPSIEALGLTNEILERTNDVLTAASKFRQLTSFTAQLSASSVIRGEELIYLARGCQGLEELKIGIDGWYEIKPSATGVTDELMEKLALCLPNLKILYLLFEPAGQDMPGCIQTVHTFGRHCNRLEEMVFSCRPDWSLIASLPQSQVLPLAAKLEQLQLAVSDHMDMCLTSEEYNKLLEIWRDNAKTWLPQISLMMIRHADEREEAFEEVLVPTEEDKGPDDGGSPIDAVEEGPP</sequence>
<protein>
    <submittedName>
        <fullName evidence="2">Uncharacterized protein</fullName>
    </submittedName>
</protein>
<dbReference type="Gene3D" id="3.80.10.10">
    <property type="entry name" value="Ribonuclease Inhibitor"/>
    <property type="match status" value="1"/>
</dbReference>
<dbReference type="InterPro" id="IPR032675">
    <property type="entry name" value="LRR_dom_sf"/>
</dbReference>
<dbReference type="EMBL" id="JAPEUV010000021">
    <property type="protein sequence ID" value="KAJ4339618.1"/>
    <property type="molecule type" value="Genomic_DNA"/>
</dbReference>
<feature type="region of interest" description="Disordered" evidence="1">
    <location>
        <begin position="481"/>
        <end position="504"/>
    </location>
</feature>
<comment type="caution">
    <text evidence="2">The sequence shown here is derived from an EMBL/GenBank/DDBJ whole genome shotgun (WGS) entry which is preliminary data.</text>
</comment>
<evidence type="ECO:0000313" key="3">
    <source>
        <dbReference type="Proteomes" id="UP001140562"/>
    </source>
</evidence>
<accession>A0A9W9C1Q0</accession>
<dbReference type="AlphaFoldDB" id="A0A9W9C1Q0"/>
<dbReference type="Proteomes" id="UP001140562">
    <property type="component" value="Unassembled WGS sequence"/>
</dbReference>
<gene>
    <name evidence="2" type="ORF">N0V87_003059</name>
</gene>
<evidence type="ECO:0000256" key="1">
    <source>
        <dbReference type="SAM" id="MobiDB-lite"/>
    </source>
</evidence>
<reference evidence="2" key="1">
    <citation type="submission" date="2022-10" db="EMBL/GenBank/DDBJ databases">
        <title>Tapping the CABI collections for fungal endophytes: first genome assemblies for Collariella, Neodidymelliopsis, Ascochyta clinopodiicola, Didymella pomorum, Didymosphaeria variabile, Neocosmospora piperis and Neocucurbitaria cava.</title>
        <authorList>
            <person name="Hill R."/>
        </authorList>
    </citation>
    <scope>NUCLEOTIDE SEQUENCE</scope>
    <source>
        <strain evidence="2">IMI 360193</strain>
    </source>
</reference>
<organism evidence="2 3">
    <name type="scientific">Didymella glomerata</name>
    <dbReference type="NCBI Taxonomy" id="749621"/>
    <lineage>
        <taxon>Eukaryota</taxon>
        <taxon>Fungi</taxon>
        <taxon>Dikarya</taxon>
        <taxon>Ascomycota</taxon>
        <taxon>Pezizomycotina</taxon>
        <taxon>Dothideomycetes</taxon>
        <taxon>Pleosporomycetidae</taxon>
        <taxon>Pleosporales</taxon>
        <taxon>Pleosporineae</taxon>
        <taxon>Didymellaceae</taxon>
        <taxon>Didymella</taxon>
    </lineage>
</organism>
<name>A0A9W9C1Q0_9PLEO</name>
<dbReference type="SUPFAM" id="SSF52047">
    <property type="entry name" value="RNI-like"/>
    <property type="match status" value="1"/>
</dbReference>